<dbReference type="EMBL" id="JAUQSZ010000017">
    <property type="protein sequence ID" value="MDO7844583.1"/>
    <property type="molecule type" value="Genomic_DNA"/>
</dbReference>
<protein>
    <submittedName>
        <fullName evidence="1">Type VI secretion system tube protein Hcp</fullName>
    </submittedName>
</protein>
<dbReference type="Gene3D" id="2.30.110.20">
    <property type="entry name" value="Hcp1-like"/>
    <property type="match status" value="1"/>
</dbReference>
<proteinExistence type="predicted"/>
<name>A0ABT9A411_9SPHN</name>
<sequence>MSVNMFLKINGIDGESQKENHKNEIDITDFHFGATQTAAWHTGGAGGGAGKADVTGITISKRVCKASVNLFKACVTGKHITDMTIYALKAGDGEQPMVYYTIKLTDVIISNFDNTAHIEGDSVLESVALTAAKFEFEYQPQSNTGAKDGGAIKSFFDIRQNIAG</sequence>
<dbReference type="RefSeq" id="WP_304562976.1">
    <property type="nucleotide sequence ID" value="NZ_JAUQSZ010000017.1"/>
</dbReference>
<dbReference type="PANTHER" id="PTHR36152:SF5">
    <property type="entry name" value="PROTEIN HCP1"/>
    <property type="match status" value="1"/>
</dbReference>
<dbReference type="Pfam" id="PF05638">
    <property type="entry name" value="T6SS_HCP"/>
    <property type="match status" value="1"/>
</dbReference>
<gene>
    <name evidence="1" type="ORF">Q5H94_19790</name>
</gene>
<dbReference type="Proteomes" id="UP001176468">
    <property type="component" value="Unassembled WGS sequence"/>
</dbReference>
<dbReference type="InterPro" id="IPR036624">
    <property type="entry name" value="Hcp1-lik_sf"/>
</dbReference>
<comment type="caution">
    <text evidence="1">The sequence shown here is derived from an EMBL/GenBank/DDBJ whole genome shotgun (WGS) entry which is preliminary data.</text>
</comment>
<reference evidence="1" key="1">
    <citation type="submission" date="2023-07" db="EMBL/GenBank/DDBJ databases">
        <authorList>
            <person name="Kim M.K."/>
        </authorList>
    </citation>
    <scope>NUCLEOTIDE SEQUENCE</scope>
    <source>
        <strain evidence="1">CA1-15</strain>
    </source>
</reference>
<dbReference type="PANTHER" id="PTHR36152">
    <property type="entry name" value="CYTOPLASMIC PROTEIN-RELATED"/>
    <property type="match status" value="1"/>
</dbReference>
<keyword evidence="2" id="KW-1185">Reference proteome</keyword>
<evidence type="ECO:0000313" key="2">
    <source>
        <dbReference type="Proteomes" id="UP001176468"/>
    </source>
</evidence>
<evidence type="ECO:0000313" key="1">
    <source>
        <dbReference type="EMBL" id="MDO7844583.1"/>
    </source>
</evidence>
<dbReference type="InterPro" id="IPR008514">
    <property type="entry name" value="T6SS_Hcp"/>
</dbReference>
<dbReference type="SUPFAM" id="SSF141452">
    <property type="entry name" value="Hcp1-like"/>
    <property type="match status" value="1"/>
</dbReference>
<accession>A0ABT9A411</accession>
<dbReference type="InterPro" id="IPR053165">
    <property type="entry name" value="HSI-I_assembly_Hcp1"/>
</dbReference>
<organism evidence="1 2">
    <name type="scientific">Sphingomonas immobilis</name>
    <dbReference type="NCBI Taxonomy" id="3063997"/>
    <lineage>
        <taxon>Bacteria</taxon>
        <taxon>Pseudomonadati</taxon>
        <taxon>Pseudomonadota</taxon>
        <taxon>Alphaproteobacteria</taxon>
        <taxon>Sphingomonadales</taxon>
        <taxon>Sphingomonadaceae</taxon>
        <taxon>Sphingomonas</taxon>
    </lineage>
</organism>